<keyword evidence="2" id="KW-0732">Signal</keyword>
<reference evidence="4" key="1">
    <citation type="submission" date="2017-03" db="EMBL/GenBank/DDBJ databases">
        <authorList>
            <person name="Safronova V.I."/>
            <person name="Sazanova A.L."/>
            <person name="Chirak E.R."/>
        </authorList>
    </citation>
    <scope>NUCLEOTIDE SEQUENCE [LARGE SCALE GENOMIC DNA]</scope>
    <source>
        <strain evidence="4">Ach-343</strain>
    </source>
</reference>
<evidence type="ECO:0000256" key="1">
    <source>
        <dbReference type="SAM" id="MobiDB-lite"/>
    </source>
</evidence>
<accession>A0A2W7E5N1</accession>
<evidence type="ECO:0000313" key="3">
    <source>
        <dbReference type="EMBL" id="PZV38516.1"/>
    </source>
</evidence>
<proteinExistence type="predicted"/>
<feature type="signal peptide" evidence="2">
    <location>
        <begin position="1"/>
        <end position="22"/>
    </location>
</feature>
<feature type="compositionally biased region" description="Polar residues" evidence="1">
    <location>
        <begin position="63"/>
        <end position="76"/>
    </location>
</feature>
<name>A0A2W7E5N1_9HYPH</name>
<feature type="region of interest" description="Disordered" evidence="1">
    <location>
        <begin position="36"/>
        <end position="97"/>
    </location>
</feature>
<dbReference type="OrthoDB" id="8088784at2"/>
<evidence type="ECO:0000313" key="4">
    <source>
        <dbReference type="Proteomes" id="UP000248616"/>
    </source>
</evidence>
<protein>
    <recommendedName>
        <fullName evidence="5">DUF680 domain-containing protein</fullName>
    </recommendedName>
</protein>
<dbReference type="EMBL" id="MZXV01000026">
    <property type="protein sequence ID" value="PZV38516.1"/>
    <property type="molecule type" value="Genomic_DNA"/>
</dbReference>
<dbReference type="AlphaFoldDB" id="A0A2W7E5N1"/>
<dbReference type="RefSeq" id="WP_146606046.1">
    <property type="nucleotide sequence ID" value="NZ_JBHLYT010000062.1"/>
</dbReference>
<organism evidence="3 4">
    <name type="scientific">Mesorhizobium kowhaii</name>
    <dbReference type="NCBI Taxonomy" id="1300272"/>
    <lineage>
        <taxon>Bacteria</taxon>
        <taxon>Pseudomonadati</taxon>
        <taxon>Pseudomonadota</taxon>
        <taxon>Alphaproteobacteria</taxon>
        <taxon>Hyphomicrobiales</taxon>
        <taxon>Phyllobacteriaceae</taxon>
        <taxon>Mesorhizobium</taxon>
    </lineage>
</organism>
<comment type="caution">
    <text evidence="3">The sequence shown here is derived from an EMBL/GenBank/DDBJ whole genome shotgun (WGS) entry which is preliminary data.</text>
</comment>
<dbReference type="Proteomes" id="UP000248616">
    <property type="component" value="Unassembled WGS sequence"/>
</dbReference>
<evidence type="ECO:0008006" key="5">
    <source>
        <dbReference type="Google" id="ProtNLM"/>
    </source>
</evidence>
<keyword evidence="4" id="KW-1185">Reference proteome</keyword>
<gene>
    <name evidence="3" type="ORF">B5V02_10695</name>
</gene>
<sequence>MQRLMFTSVVIALSAGLSLSQAATPVQHKHGIRTNYGAAGGMKLDPTITGGTSKPNAAKDCATGQQTGSAQSSAPGQATVDAKGAAPGQMEKTAARC</sequence>
<feature type="chain" id="PRO_5016022862" description="DUF680 domain-containing protein" evidence="2">
    <location>
        <begin position="23"/>
        <end position="97"/>
    </location>
</feature>
<evidence type="ECO:0000256" key="2">
    <source>
        <dbReference type="SAM" id="SignalP"/>
    </source>
</evidence>